<name>A0A0V1H619_TRIPS</name>
<evidence type="ECO:0000313" key="1">
    <source>
        <dbReference type="EMBL" id="KRZ05917.1"/>
    </source>
</evidence>
<proteinExistence type="predicted"/>
<sequence length="287" mass="32545">MQNPTHQRAKGAPLRPGSWGFLDQYVKLISWQARAITMTDGLRVRIVHEPALATRPSIRCAQITASLQEDPLEGAVVEAPETDSGGLEACGSALVDRAECSAQNWPLLRYLLQKYGKVMLLVLFTEARLGAMKLDGANPIRQWQESNKKLRQSQMDHVTNTEREKRGPVLFYEIKARFGRFHASHLYDMAKDFNFKYNLACIMVMLTCGQLSYGGFIRELEMSKLTSIAEEDIVATLFTYGMLAKEHEEYWIVISEIMPVSRSLGKRSSNVRTLRLKPACKPETVWM</sequence>
<dbReference type="Proteomes" id="UP000054805">
    <property type="component" value="Unassembled WGS sequence"/>
</dbReference>
<gene>
    <name evidence="1" type="ORF">T4B_8547</name>
</gene>
<comment type="caution">
    <text evidence="1">The sequence shown here is derived from an EMBL/GenBank/DDBJ whole genome shotgun (WGS) entry which is preliminary data.</text>
</comment>
<evidence type="ECO:0000313" key="2">
    <source>
        <dbReference type="Proteomes" id="UP000054805"/>
    </source>
</evidence>
<dbReference type="AlphaFoldDB" id="A0A0V1H619"/>
<protein>
    <submittedName>
        <fullName evidence="1">Uncharacterized protein</fullName>
    </submittedName>
</protein>
<dbReference type="EMBL" id="JYDS01000451">
    <property type="protein sequence ID" value="KRZ05917.1"/>
    <property type="molecule type" value="Genomic_DNA"/>
</dbReference>
<reference evidence="1 2" key="1">
    <citation type="submission" date="2015-01" db="EMBL/GenBank/DDBJ databases">
        <title>Evolution of Trichinella species and genotypes.</title>
        <authorList>
            <person name="Korhonen P.K."/>
            <person name="Edoardo P."/>
            <person name="Giuseppe L.R."/>
            <person name="Gasser R.B."/>
        </authorList>
    </citation>
    <scope>NUCLEOTIDE SEQUENCE [LARGE SCALE GENOMIC DNA]</scope>
    <source>
        <strain evidence="1">ISS588</strain>
    </source>
</reference>
<organism evidence="1 2">
    <name type="scientific">Trichinella pseudospiralis</name>
    <name type="common">Parasitic roundworm</name>
    <dbReference type="NCBI Taxonomy" id="6337"/>
    <lineage>
        <taxon>Eukaryota</taxon>
        <taxon>Metazoa</taxon>
        <taxon>Ecdysozoa</taxon>
        <taxon>Nematoda</taxon>
        <taxon>Enoplea</taxon>
        <taxon>Dorylaimia</taxon>
        <taxon>Trichinellida</taxon>
        <taxon>Trichinellidae</taxon>
        <taxon>Trichinella</taxon>
    </lineage>
</organism>
<accession>A0A0V1H619</accession>
<keyword evidence="2" id="KW-1185">Reference proteome</keyword>